<accession>A0A2X0NSA7</accession>
<protein>
    <submittedName>
        <fullName evidence="1">BQ5605_C011g06578 protein</fullName>
    </submittedName>
</protein>
<sequence length="345" mass="37703">MAVHTEPPPYGIQVLGPLSGYRKGELKEIASAMNNGIDTTIIRAELENHIRKALRERESLRTDKQFKGLWDALPETEQNIEINTLGEAASQAVSAIKSMSPTPKKSLTKLTSNVSTPVGDVLASVEKQAKALVPSKETPARLRKSHNDTVTVYRRKSSMNLREAASQAREVVAATQEIASSAWTITSVLIAAEISYLAWSAIPWGAKAFGPHEWLTRSATPAFVVRYPDVLVLAHPTFTHAFLKWSFLTILLPLIASVVLAFPQNSKHTSGRPGRRSANQDDVSAPNPLSFALARTSIVFLNGYIFSRAVSKIHWSFEAVEGYPAISLLTSALSAVFAAYEQKVL</sequence>
<keyword evidence="2" id="KW-1185">Reference proteome</keyword>
<proteinExistence type="predicted"/>
<dbReference type="GO" id="GO:0016020">
    <property type="term" value="C:membrane"/>
    <property type="evidence" value="ECO:0007669"/>
    <property type="project" value="TreeGrafter"/>
</dbReference>
<reference evidence="1 2" key="1">
    <citation type="submission" date="2016-11" db="EMBL/GenBank/DDBJ databases">
        <authorList>
            <person name="Jaros S."/>
            <person name="Januszkiewicz K."/>
            <person name="Wedrychowicz H."/>
        </authorList>
    </citation>
    <scope>NUCLEOTIDE SEQUENCE [LARGE SCALE GENOMIC DNA]</scope>
</reference>
<evidence type="ECO:0000313" key="2">
    <source>
        <dbReference type="Proteomes" id="UP000249464"/>
    </source>
</evidence>
<name>A0A2X0NSA7_9BASI</name>
<gene>
    <name evidence="1" type="primary">BQ5605_C011g06578</name>
    <name evidence="1" type="ORF">BQ5605_C011G06578</name>
</gene>
<evidence type="ECO:0000313" key="1">
    <source>
        <dbReference type="EMBL" id="SGY12679.1"/>
    </source>
</evidence>
<dbReference type="PANTHER" id="PTHR41807:SF1">
    <property type="entry name" value="GLUTATHIONE TRANSFERASE 3"/>
    <property type="match status" value="1"/>
</dbReference>
<dbReference type="Proteomes" id="UP000249464">
    <property type="component" value="Unassembled WGS sequence"/>
</dbReference>
<organism evidence="1 2">
    <name type="scientific">Microbotryum silenes-dioicae</name>
    <dbReference type="NCBI Taxonomy" id="796604"/>
    <lineage>
        <taxon>Eukaryota</taxon>
        <taxon>Fungi</taxon>
        <taxon>Dikarya</taxon>
        <taxon>Basidiomycota</taxon>
        <taxon>Pucciniomycotina</taxon>
        <taxon>Microbotryomycetes</taxon>
        <taxon>Microbotryales</taxon>
        <taxon>Microbotryaceae</taxon>
        <taxon>Microbotryum</taxon>
    </lineage>
</organism>
<dbReference type="PANTHER" id="PTHR41807">
    <property type="entry name" value="GLUTATHIONE TRANSFERASE 3"/>
    <property type="match status" value="1"/>
</dbReference>
<dbReference type="AlphaFoldDB" id="A0A2X0NSA7"/>
<dbReference type="EMBL" id="FQNC01000011">
    <property type="protein sequence ID" value="SGY12679.1"/>
    <property type="molecule type" value="Genomic_DNA"/>
</dbReference>
<dbReference type="InterPro" id="IPR038872">
    <property type="entry name" value="Put_GTT3"/>
</dbReference>